<reference evidence="2" key="1">
    <citation type="journal article" date="2017" name="Nat. Ecol. Evol.">
        <title>Genome expansion and lineage-specific genetic innovations in the forest pathogenic fungi Armillaria.</title>
        <authorList>
            <person name="Sipos G."/>
            <person name="Prasanna A.N."/>
            <person name="Walter M.C."/>
            <person name="O'Connor E."/>
            <person name="Balint B."/>
            <person name="Krizsan K."/>
            <person name="Kiss B."/>
            <person name="Hess J."/>
            <person name="Varga T."/>
            <person name="Slot J."/>
            <person name="Riley R."/>
            <person name="Boka B."/>
            <person name="Rigling D."/>
            <person name="Barry K."/>
            <person name="Lee J."/>
            <person name="Mihaltcheva S."/>
            <person name="LaButti K."/>
            <person name="Lipzen A."/>
            <person name="Waldron R."/>
            <person name="Moloney N.M."/>
            <person name="Sperisen C."/>
            <person name="Kredics L."/>
            <person name="Vagvoelgyi C."/>
            <person name="Patrignani A."/>
            <person name="Fitzpatrick D."/>
            <person name="Nagy I."/>
            <person name="Doyle S."/>
            <person name="Anderson J.B."/>
            <person name="Grigoriev I.V."/>
            <person name="Gueldener U."/>
            <person name="Muensterkoetter M."/>
            <person name="Nagy L.G."/>
        </authorList>
    </citation>
    <scope>NUCLEOTIDE SEQUENCE [LARGE SCALE GENOMIC DNA]</scope>
    <source>
        <strain evidence="2">Ar21-2</strain>
    </source>
</reference>
<sequence>MSRVGVGLNVCSSEFPGFDRVGTKNVPVDLFELVPLVVVPPRCWVGKGIGLALGVWKSSSSLRGSGLIGVGVGVSILQWPLVKPVIVGKGMLLRSSGRSGRGRAQGRAWGSLRLYDGTGSGSVGALGSSSVVGRAGLVVDDGWEVRVRVWLSILPAGPWVCLNPYIPLVNRRNGLRSVVFSSRIGGSMGCQLIFCRARGCQLRVHLIPSWMVSSVFSVDGDEQFSEEYCEVVE</sequence>
<dbReference type="InParanoid" id="A0A2H3CAS0"/>
<gene>
    <name evidence="1" type="ORF">ARMGADRAFT_1040248</name>
</gene>
<protein>
    <submittedName>
        <fullName evidence="1">Uncharacterized protein</fullName>
    </submittedName>
</protein>
<proteinExistence type="predicted"/>
<organism evidence="1 2">
    <name type="scientific">Armillaria gallica</name>
    <name type="common">Bulbous honey fungus</name>
    <name type="synonym">Armillaria bulbosa</name>
    <dbReference type="NCBI Taxonomy" id="47427"/>
    <lineage>
        <taxon>Eukaryota</taxon>
        <taxon>Fungi</taxon>
        <taxon>Dikarya</taxon>
        <taxon>Basidiomycota</taxon>
        <taxon>Agaricomycotina</taxon>
        <taxon>Agaricomycetes</taxon>
        <taxon>Agaricomycetidae</taxon>
        <taxon>Agaricales</taxon>
        <taxon>Marasmiineae</taxon>
        <taxon>Physalacriaceae</taxon>
        <taxon>Armillaria</taxon>
    </lineage>
</organism>
<evidence type="ECO:0000313" key="2">
    <source>
        <dbReference type="Proteomes" id="UP000217790"/>
    </source>
</evidence>
<name>A0A2H3CAS0_ARMGA</name>
<dbReference type="Proteomes" id="UP000217790">
    <property type="component" value="Unassembled WGS sequence"/>
</dbReference>
<dbReference type="AlphaFoldDB" id="A0A2H3CAS0"/>
<accession>A0A2H3CAS0</accession>
<dbReference type="EMBL" id="KZ293751">
    <property type="protein sequence ID" value="PBK80149.1"/>
    <property type="molecule type" value="Genomic_DNA"/>
</dbReference>
<evidence type="ECO:0000313" key="1">
    <source>
        <dbReference type="EMBL" id="PBK80149.1"/>
    </source>
</evidence>
<keyword evidence="2" id="KW-1185">Reference proteome</keyword>